<dbReference type="InterPro" id="IPR013749">
    <property type="entry name" value="PM/HMP-P_kinase-1"/>
</dbReference>
<organism evidence="5 6">
    <name type="scientific">Salinibacter ruber</name>
    <dbReference type="NCBI Taxonomy" id="146919"/>
    <lineage>
        <taxon>Bacteria</taxon>
        <taxon>Pseudomonadati</taxon>
        <taxon>Rhodothermota</taxon>
        <taxon>Rhodothermia</taxon>
        <taxon>Rhodothermales</taxon>
        <taxon>Salinibacteraceae</taxon>
        <taxon>Salinibacter</taxon>
    </lineage>
</organism>
<proteinExistence type="predicted"/>
<accession>A0A9X2PR74</accession>
<evidence type="ECO:0000256" key="3">
    <source>
        <dbReference type="SAM" id="MobiDB-lite"/>
    </source>
</evidence>
<keyword evidence="5" id="KW-0808">Transferase</keyword>
<dbReference type="EMBL" id="JANUBL010000005">
    <property type="protein sequence ID" value="MCS4122388.1"/>
    <property type="molecule type" value="Genomic_DNA"/>
</dbReference>
<dbReference type="Pfam" id="PF08543">
    <property type="entry name" value="Phos_pyr_kin"/>
    <property type="match status" value="1"/>
</dbReference>
<dbReference type="Gene3D" id="3.40.1190.20">
    <property type="match status" value="1"/>
</dbReference>
<gene>
    <name evidence="5" type="ORF">GGP45_002748</name>
</gene>
<dbReference type="PANTHER" id="PTHR20858">
    <property type="entry name" value="PHOSPHOMETHYLPYRIMIDINE KINASE"/>
    <property type="match status" value="1"/>
</dbReference>
<comment type="caution">
    <text evidence="5">The sequence shown here is derived from an EMBL/GenBank/DDBJ whole genome shotgun (WGS) entry which is preliminary data.</text>
</comment>
<evidence type="ECO:0000259" key="4">
    <source>
        <dbReference type="Pfam" id="PF08543"/>
    </source>
</evidence>
<feature type="region of interest" description="Disordered" evidence="3">
    <location>
        <begin position="223"/>
        <end position="249"/>
    </location>
</feature>
<protein>
    <recommendedName>
        <fullName evidence="2">hydroxymethylpyrimidine kinase</fullName>
        <ecNumber evidence="2">2.7.1.49</ecNumber>
    </recommendedName>
</protein>
<evidence type="ECO:0000256" key="1">
    <source>
        <dbReference type="ARBA" id="ARBA00004948"/>
    </source>
</evidence>
<keyword evidence="5" id="KW-0418">Kinase</keyword>
<dbReference type="SUPFAM" id="SSF53613">
    <property type="entry name" value="Ribokinase-like"/>
    <property type="match status" value="1"/>
</dbReference>
<name>A0A9X2PR74_9BACT</name>
<dbReference type="PANTHER" id="PTHR20858:SF17">
    <property type="entry name" value="HYDROXYMETHYLPYRIMIDINE_PHOSPHOMETHYLPYRIMIDINE KINASE THI20-RELATED"/>
    <property type="match status" value="1"/>
</dbReference>
<feature type="domain" description="Pyridoxamine kinase/Phosphomethylpyrimidine kinase" evidence="4">
    <location>
        <begin position="1"/>
        <end position="231"/>
    </location>
</feature>
<dbReference type="EC" id="2.7.1.49" evidence="2"/>
<dbReference type="GO" id="GO:0009228">
    <property type="term" value="P:thiamine biosynthetic process"/>
    <property type="evidence" value="ECO:0007669"/>
    <property type="project" value="InterPro"/>
</dbReference>
<dbReference type="AlphaFoldDB" id="A0A9X2PR74"/>
<dbReference type="Proteomes" id="UP001155144">
    <property type="component" value="Unassembled WGS sequence"/>
</dbReference>
<evidence type="ECO:0000313" key="6">
    <source>
        <dbReference type="Proteomes" id="UP001155144"/>
    </source>
</evidence>
<dbReference type="GO" id="GO:0008972">
    <property type="term" value="F:phosphomethylpyrimidine kinase activity"/>
    <property type="evidence" value="ECO:0007669"/>
    <property type="project" value="InterPro"/>
</dbReference>
<reference evidence="5" key="1">
    <citation type="submission" date="2022-08" db="EMBL/GenBank/DDBJ databases">
        <title>Genomic Encyclopedia of Type Strains, Phase V (KMG-V): Genome sequencing to study the core and pangenomes of soil and plant-associated prokaryotes.</title>
        <authorList>
            <person name="Whitman W."/>
        </authorList>
    </citation>
    <scope>NUCLEOTIDE SEQUENCE</scope>
    <source>
        <strain evidence="5">SP3026</strain>
    </source>
</reference>
<dbReference type="GO" id="GO:0005829">
    <property type="term" value="C:cytosol"/>
    <property type="evidence" value="ECO:0007669"/>
    <property type="project" value="TreeGrafter"/>
</dbReference>
<dbReference type="GO" id="GO:0008902">
    <property type="term" value="F:hydroxymethylpyrimidine kinase activity"/>
    <property type="evidence" value="ECO:0007669"/>
    <property type="project" value="UniProtKB-EC"/>
</dbReference>
<evidence type="ECO:0000313" key="5">
    <source>
        <dbReference type="EMBL" id="MCS4122388.1"/>
    </source>
</evidence>
<dbReference type="InterPro" id="IPR004399">
    <property type="entry name" value="HMP/HMP-P_kinase_dom"/>
</dbReference>
<dbReference type="InterPro" id="IPR029056">
    <property type="entry name" value="Ribokinase-like"/>
</dbReference>
<evidence type="ECO:0000256" key="2">
    <source>
        <dbReference type="ARBA" id="ARBA00012135"/>
    </source>
</evidence>
<comment type="pathway">
    <text evidence="1">Cofactor biosynthesis; thiamine diphosphate biosynthesis.</text>
</comment>
<dbReference type="CDD" id="cd01169">
    <property type="entry name" value="HMPP_kinase"/>
    <property type="match status" value="1"/>
</dbReference>
<sequence length="249" mass="26624">MKTFQALGTYGMSVLTVATDCETKTGVQEVKAFPPSFVDRQLERVTSDILPQAIKTGMLYSRALIETVTAYVRADPRPWFVLDPVMTTRRGEALLPEAAESALRYDLLPLADVLTPSIPEAERLLQRSINSAPEREVAARSLADAGPQAVVVTGGHAQGPASDCAVINGQLMWFESERRDVTMHGAGDTFSAALTAALAHGLSLPKAVRNAKQFVAQSIQLAPNRGRGTTPPGHACLSDDSALRTTPAD</sequence>